<keyword evidence="3" id="KW-1185">Reference proteome</keyword>
<organism evidence="2 3">
    <name type="scientific">Leucocoprinus birnbaumii</name>
    <dbReference type="NCBI Taxonomy" id="56174"/>
    <lineage>
        <taxon>Eukaryota</taxon>
        <taxon>Fungi</taxon>
        <taxon>Dikarya</taxon>
        <taxon>Basidiomycota</taxon>
        <taxon>Agaricomycotina</taxon>
        <taxon>Agaricomycetes</taxon>
        <taxon>Agaricomycetidae</taxon>
        <taxon>Agaricales</taxon>
        <taxon>Agaricineae</taxon>
        <taxon>Agaricaceae</taxon>
        <taxon>Leucocoprinus</taxon>
    </lineage>
</organism>
<dbReference type="AlphaFoldDB" id="A0AAD5VP03"/>
<name>A0AAD5VP03_9AGAR</name>
<evidence type="ECO:0000256" key="1">
    <source>
        <dbReference type="SAM" id="MobiDB-lite"/>
    </source>
</evidence>
<dbReference type="Proteomes" id="UP001213000">
    <property type="component" value="Unassembled WGS sequence"/>
</dbReference>
<feature type="region of interest" description="Disordered" evidence="1">
    <location>
        <begin position="90"/>
        <end position="113"/>
    </location>
</feature>
<accession>A0AAD5VP03</accession>
<proteinExistence type="predicted"/>
<evidence type="ECO:0000313" key="3">
    <source>
        <dbReference type="Proteomes" id="UP001213000"/>
    </source>
</evidence>
<reference evidence="2" key="1">
    <citation type="submission" date="2022-07" db="EMBL/GenBank/DDBJ databases">
        <title>Genome Sequence of Leucocoprinus birnbaumii.</title>
        <authorList>
            <person name="Buettner E."/>
        </authorList>
    </citation>
    <scope>NUCLEOTIDE SEQUENCE</scope>
    <source>
        <strain evidence="2">VT141</strain>
    </source>
</reference>
<comment type="caution">
    <text evidence="2">The sequence shown here is derived from an EMBL/GenBank/DDBJ whole genome shotgun (WGS) entry which is preliminary data.</text>
</comment>
<gene>
    <name evidence="2" type="ORF">NP233_g7669</name>
</gene>
<evidence type="ECO:0000313" key="2">
    <source>
        <dbReference type="EMBL" id="KAJ3565376.1"/>
    </source>
</evidence>
<sequence length="179" mass="19611">MYATNPALRPIEVDLSPADVERQPFLPALGAHHLTPTQPLESYSYTPVLTLTRAILNLLLSTTLCTRLLTSRSTTASYSWRMVPSLGGSTYTSDVEGESSRPSSASPREKKKAEKDLPFIANVITRHRCYSLATRADPDALLADGPAKKPLRKLLARLVEMKGPRNIASLPVVGVTRRD</sequence>
<dbReference type="EMBL" id="JANIEX010000576">
    <property type="protein sequence ID" value="KAJ3565376.1"/>
    <property type="molecule type" value="Genomic_DNA"/>
</dbReference>
<protein>
    <submittedName>
        <fullName evidence="2">Uncharacterized protein</fullName>
    </submittedName>
</protein>